<sequence>RKVGCDRALPACANCTRANRDCKGYGLKLAWPDKYDGRRTQKRYKAEPDASATNYMTKSGKFSFLNMSVGDLE</sequence>
<dbReference type="OrthoDB" id="3796677at2759"/>
<dbReference type="SUPFAM" id="SSF57701">
    <property type="entry name" value="Zn2/Cys6 DNA-binding domain"/>
    <property type="match status" value="1"/>
</dbReference>
<evidence type="ECO:0000256" key="1">
    <source>
        <dbReference type="ARBA" id="ARBA00023242"/>
    </source>
</evidence>
<gene>
    <name evidence="3" type="ORF">BU23DRAFT_371076</name>
</gene>
<dbReference type="GO" id="GO:0008270">
    <property type="term" value="F:zinc ion binding"/>
    <property type="evidence" value="ECO:0007669"/>
    <property type="project" value="InterPro"/>
</dbReference>
<evidence type="ECO:0000313" key="3">
    <source>
        <dbReference type="EMBL" id="KAF1971297.1"/>
    </source>
</evidence>
<name>A0A6A5VDI9_9PLEO</name>
<dbReference type="EMBL" id="ML976694">
    <property type="protein sequence ID" value="KAF1971297.1"/>
    <property type="molecule type" value="Genomic_DNA"/>
</dbReference>
<keyword evidence="1" id="KW-0539">Nucleus</keyword>
<feature type="non-terminal residue" evidence="3">
    <location>
        <position position="73"/>
    </location>
</feature>
<dbReference type="GO" id="GO:0000981">
    <property type="term" value="F:DNA-binding transcription factor activity, RNA polymerase II-specific"/>
    <property type="evidence" value="ECO:0007669"/>
    <property type="project" value="InterPro"/>
</dbReference>
<feature type="domain" description="Zn(2)-C6 fungal-type" evidence="2">
    <location>
        <begin position="1"/>
        <end position="28"/>
    </location>
</feature>
<protein>
    <recommendedName>
        <fullName evidence="2">Zn(2)-C6 fungal-type domain-containing protein</fullName>
    </recommendedName>
</protein>
<reference evidence="3" key="1">
    <citation type="journal article" date="2020" name="Stud. Mycol.">
        <title>101 Dothideomycetes genomes: a test case for predicting lifestyles and emergence of pathogens.</title>
        <authorList>
            <person name="Haridas S."/>
            <person name="Albert R."/>
            <person name="Binder M."/>
            <person name="Bloem J."/>
            <person name="Labutti K."/>
            <person name="Salamov A."/>
            <person name="Andreopoulos B."/>
            <person name="Baker S."/>
            <person name="Barry K."/>
            <person name="Bills G."/>
            <person name="Bluhm B."/>
            <person name="Cannon C."/>
            <person name="Castanera R."/>
            <person name="Culley D."/>
            <person name="Daum C."/>
            <person name="Ezra D."/>
            <person name="Gonzalez J."/>
            <person name="Henrissat B."/>
            <person name="Kuo A."/>
            <person name="Liang C."/>
            <person name="Lipzen A."/>
            <person name="Lutzoni F."/>
            <person name="Magnuson J."/>
            <person name="Mondo S."/>
            <person name="Nolan M."/>
            <person name="Ohm R."/>
            <person name="Pangilinan J."/>
            <person name="Park H.-J."/>
            <person name="Ramirez L."/>
            <person name="Alfaro M."/>
            <person name="Sun H."/>
            <person name="Tritt A."/>
            <person name="Yoshinaga Y."/>
            <person name="Zwiers L.-H."/>
            <person name="Turgeon B."/>
            <person name="Goodwin S."/>
            <person name="Spatafora J."/>
            <person name="Crous P."/>
            <person name="Grigoriev I."/>
        </authorList>
    </citation>
    <scope>NUCLEOTIDE SEQUENCE</scope>
    <source>
        <strain evidence="3">CBS 107.79</strain>
    </source>
</reference>
<dbReference type="Gene3D" id="4.10.240.10">
    <property type="entry name" value="Zn(2)-C6 fungal-type DNA-binding domain"/>
    <property type="match status" value="1"/>
</dbReference>
<dbReference type="Proteomes" id="UP000800036">
    <property type="component" value="Unassembled WGS sequence"/>
</dbReference>
<feature type="non-terminal residue" evidence="3">
    <location>
        <position position="1"/>
    </location>
</feature>
<dbReference type="Pfam" id="PF00172">
    <property type="entry name" value="Zn_clus"/>
    <property type="match status" value="1"/>
</dbReference>
<dbReference type="AlphaFoldDB" id="A0A6A5VDI9"/>
<accession>A0A6A5VDI9</accession>
<keyword evidence="4" id="KW-1185">Reference proteome</keyword>
<proteinExistence type="predicted"/>
<dbReference type="InterPro" id="IPR036864">
    <property type="entry name" value="Zn2-C6_fun-type_DNA-bd_sf"/>
</dbReference>
<organism evidence="3 4">
    <name type="scientific">Bimuria novae-zelandiae CBS 107.79</name>
    <dbReference type="NCBI Taxonomy" id="1447943"/>
    <lineage>
        <taxon>Eukaryota</taxon>
        <taxon>Fungi</taxon>
        <taxon>Dikarya</taxon>
        <taxon>Ascomycota</taxon>
        <taxon>Pezizomycotina</taxon>
        <taxon>Dothideomycetes</taxon>
        <taxon>Pleosporomycetidae</taxon>
        <taxon>Pleosporales</taxon>
        <taxon>Massarineae</taxon>
        <taxon>Didymosphaeriaceae</taxon>
        <taxon>Bimuria</taxon>
    </lineage>
</organism>
<dbReference type="InterPro" id="IPR001138">
    <property type="entry name" value="Zn2Cys6_DnaBD"/>
</dbReference>
<dbReference type="CDD" id="cd00067">
    <property type="entry name" value="GAL4"/>
    <property type="match status" value="1"/>
</dbReference>
<evidence type="ECO:0000259" key="2">
    <source>
        <dbReference type="Pfam" id="PF00172"/>
    </source>
</evidence>
<evidence type="ECO:0000313" key="4">
    <source>
        <dbReference type="Proteomes" id="UP000800036"/>
    </source>
</evidence>